<evidence type="ECO:0000256" key="2">
    <source>
        <dbReference type="ARBA" id="ARBA00023145"/>
    </source>
</evidence>
<evidence type="ECO:0000256" key="3">
    <source>
        <dbReference type="ARBA" id="ARBA00023157"/>
    </source>
</evidence>
<dbReference type="Gene3D" id="3.90.70.10">
    <property type="entry name" value="Cysteine proteinases"/>
    <property type="match status" value="1"/>
</dbReference>
<dbReference type="PRINTS" id="PR00705">
    <property type="entry name" value="PAPAIN"/>
</dbReference>
<dbReference type="InterPro" id="IPR038765">
    <property type="entry name" value="Papain-like_cys_pep_sf"/>
</dbReference>
<keyword evidence="2" id="KW-0865">Zymogen</keyword>
<dbReference type="AlphaFoldDB" id="A0ABD3M2I4"/>
<accession>A0ABD3M2I4</accession>
<protein>
    <recommendedName>
        <fullName evidence="4">Peptidase C1A papain C-terminal domain-containing protein</fullName>
    </recommendedName>
</protein>
<dbReference type="Proteomes" id="UP001530293">
    <property type="component" value="Unassembled WGS sequence"/>
</dbReference>
<proteinExistence type="inferred from homology"/>
<gene>
    <name evidence="5" type="ORF">ACHAWU_004882</name>
</gene>
<comment type="caution">
    <text evidence="5">The sequence shown here is derived from an EMBL/GenBank/DDBJ whole genome shotgun (WGS) entry which is preliminary data.</text>
</comment>
<dbReference type="CDD" id="cd02248">
    <property type="entry name" value="Peptidase_C1A"/>
    <property type="match status" value="1"/>
</dbReference>
<evidence type="ECO:0000313" key="6">
    <source>
        <dbReference type="Proteomes" id="UP001530293"/>
    </source>
</evidence>
<dbReference type="EMBL" id="JALLBG020000237">
    <property type="protein sequence ID" value="KAL3758244.1"/>
    <property type="molecule type" value="Genomic_DNA"/>
</dbReference>
<dbReference type="InterPro" id="IPR039417">
    <property type="entry name" value="Peptidase_C1A_papain-like"/>
</dbReference>
<reference evidence="5 6" key="1">
    <citation type="submission" date="2024-10" db="EMBL/GenBank/DDBJ databases">
        <title>Updated reference genomes for cyclostephanoid diatoms.</title>
        <authorList>
            <person name="Roberts W.R."/>
            <person name="Alverson A.J."/>
        </authorList>
    </citation>
    <scope>NUCLEOTIDE SEQUENCE [LARGE SCALE GENOMIC DNA]</scope>
    <source>
        <strain evidence="5 6">AJA232-27</strain>
    </source>
</reference>
<name>A0ABD3M2I4_9STRA</name>
<dbReference type="InterPro" id="IPR025660">
    <property type="entry name" value="Pept_his_AS"/>
</dbReference>
<dbReference type="InterPro" id="IPR025661">
    <property type="entry name" value="Pept_asp_AS"/>
</dbReference>
<dbReference type="SMART" id="SM00645">
    <property type="entry name" value="Pept_C1"/>
    <property type="match status" value="1"/>
</dbReference>
<dbReference type="PROSITE" id="PS00639">
    <property type="entry name" value="THIOL_PROTEASE_HIS"/>
    <property type="match status" value="1"/>
</dbReference>
<dbReference type="InterPro" id="IPR000668">
    <property type="entry name" value="Peptidase_C1A_C"/>
</dbReference>
<comment type="similarity">
    <text evidence="1">Belongs to the peptidase C1 family.</text>
</comment>
<dbReference type="SUPFAM" id="SSF54001">
    <property type="entry name" value="Cysteine proteinases"/>
    <property type="match status" value="1"/>
</dbReference>
<dbReference type="InterPro" id="IPR000169">
    <property type="entry name" value="Pept_cys_AS"/>
</dbReference>
<organism evidence="5 6">
    <name type="scientific">Discostella pseudostelligera</name>
    <dbReference type="NCBI Taxonomy" id="259834"/>
    <lineage>
        <taxon>Eukaryota</taxon>
        <taxon>Sar</taxon>
        <taxon>Stramenopiles</taxon>
        <taxon>Ochrophyta</taxon>
        <taxon>Bacillariophyta</taxon>
        <taxon>Coscinodiscophyceae</taxon>
        <taxon>Thalassiosirophycidae</taxon>
        <taxon>Stephanodiscales</taxon>
        <taxon>Stephanodiscaceae</taxon>
        <taxon>Discostella</taxon>
    </lineage>
</organism>
<feature type="domain" description="Peptidase C1A papain C-terminal" evidence="4">
    <location>
        <begin position="313"/>
        <end position="575"/>
    </location>
</feature>
<sequence>MEPPHDSLFQYDDALLSSCASSALAIIHVRGRGDEPSKLLVADEGEGAHSIEANSDCQTLYEQYAAHYHRPPLSSYEIKFWESWVDHDKLVSTNAIDNTFNFDDLSPRIEAFLRSVIFVHERNQFGEHTVALNRFSDRLLHELPLMPPSAADVPSFDLSSVASGDLEQFATASALDTLTSKQHHGPMFVSLHDDESIWKFGKKLQLQSSTDTLTDDDDDDHEMSILRKFRSRFNFWWRNREGQPSENQITQEVPADYPLLQSQSRDLSSNQLSSSFKTFSLDKKNKLDGLEDDEDDDDDDDNDTWGRYLNWATEDNPDGVPIVHPAMDQGLCGSCWAISATGTLEASIARSMAYTAYEEVFKKVAGGKGNTDSQRMAAVQAAQQIERQAISTADLSVQEIIDCDTRYDQGCAGGNPLFAFYFLHRYGVTSTKNYPYTGTMNKCRYRRRNQPIATVETWGILTADHENNMKKVLRYVGPVAVGLIGADPAFLAYKSGVFFSGKGGKCEKGLADHAMLITGYGEEVSKDGDVVKFWIARNSWGKGWGEDGYVRMARIGGKKGHPGVCGIARSPSVALGGSFKKGVKLNKDGELGSPWTKWHSGNGSTRDGKFPTESKMARTVAQIQSAIHRMKLRQFFAQNDITMVTLNGAEDNDFTVATPLAIILGMISVSSWLAELLYCFSSVKPIALTRQLGLTGL</sequence>
<dbReference type="Pfam" id="PF00112">
    <property type="entry name" value="Peptidase_C1"/>
    <property type="match status" value="2"/>
</dbReference>
<keyword evidence="6" id="KW-1185">Reference proteome</keyword>
<evidence type="ECO:0000313" key="5">
    <source>
        <dbReference type="EMBL" id="KAL3758244.1"/>
    </source>
</evidence>
<dbReference type="PROSITE" id="PS00640">
    <property type="entry name" value="THIOL_PROTEASE_ASN"/>
    <property type="match status" value="1"/>
</dbReference>
<dbReference type="PROSITE" id="PS00139">
    <property type="entry name" value="THIOL_PROTEASE_CYS"/>
    <property type="match status" value="1"/>
</dbReference>
<evidence type="ECO:0000256" key="1">
    <source>
        <dbReference type="ARBA" id="ARBA00008455"/>
    </source>
</evidence>
<dbReference type="PANTHER" id="PTHR12411">
    <property type="entry name" value="CYSTEINE PROTEASE FAMILY C1-RELATED"/>
    <property type="match status" value="1"/>
</dbReference>
<evidence type="ECO:0000259" key="4">
    <source>
        <dbReference type="SMART" id="SM00645"/>
    </source>
</evidence>
<dbReference type="InterPro" id="IPR013128">
    <property type="entry name" value="Peptidase_C1A"/>
</dbReference>
<keyword evidence="3" id="KW-1015">Disulfide bond</keyword>